<sequence length="375" mass="39804">MSALEGLRILDFSRVLAGPFATMMLGDLGATVIKVERPGQGDDTRAWGPPFDEAGIPTYFLSVNRNKESVTLDLSNADDLAKARAMAQQSDVVIENFRPGVMEKLGLDYNSLSRDHSELVYCSISGFGNGAGSDLPGYDLLVQAMGGLMSITGSAQGEPQKVGVALVDVLAGLFATVGILTAVMHSRETRQGQRVEIDLLSSLLAALVNQSASFTSAGVVPTRMGNQHPSIAPYELFKTASEDLVLAVGTDKQFASTCDVLGLSMLALDAEFATNTSRVANRVELRKHLEVALSTKPAAYWVDRLSSVGVPAGVVNDIAAAFKFAEGLGLNPIIKVVRDDGTEVHLPKNPIGLSLTPASYRLAPPDLKNRESSQS</sequence>
<evidence type="ECO:0000313" key="2">
    <source>
        <dbReference type="EMBL" id="CAB5007479.1"/>
    </source>
</evidence>
<dbReference type="Pfam" id="PF02515">
    <property type="entry name" value="CoA_transf_3"/>
    <property type="match status" value="1"/>
</dbReference>
<protein>
    <submittedName>
        <fullName evidence="2">Unannotated protein</fullName>
    </submittedName>
</protein>
<dbReference type="PANTHER" id="PTHR48207:SF3">
    <property type="entry name" value="SUCCINATE--HYDROXYMETHYLGLUTARATE COA-TRANSFERASE"/>
    <property type="match status" value="1"/>
</dbReference>
<accession>A0A6J7PV45</accession>
<evidence type="ECO:0000256" key="1">
    <source>
        <dbReference type="ARBA" id="ARBA00022679"/>
    </source>
</evidence>
<dbReference type="InterPro" id="IPR003673">
    <property type="entry name" value="CoA-Trfase_fam_III"/>
</dbReference>
<gene>
    <name evidence="2" type="ORF">UFOPK4098_00095</name>
    <name evidence="3" type="ORF">UFOPK4347_00295</name>
</gene>
<dbReference type="InterPro" id="IPR044855">
    <property type="entry name" value="CoA-Trfase_III_dom3_sf"/>
</dbReference>
<dbReference type="GO" id="GO:0008410">
    <property type="term" value="F:CoA-transferase activity"/>
    <property type="evidence" value="ECO:0007669"/>
    <property type="project" value="TreeGrafter"/>
</dbReference>
<dbReference type="InterPro" id="IPR050483">
    <property type="entry name" value="CoA-transferase_III_domain"/>
</dbReference>
<proteinExistence type="predicted"/>
<keyword evidence="1" id="KW-0808">Transferase</keyword>
<dbReference type="Gene3D" id="3.40.50.10540">
    <property type="entry name" value="Crotonobetainyl-coa:carnitine coa-transferase, domain 1"/>
    <property type="match status" value="1"/>
</dbReference>
<dbReference type="EMBL" id="CAFBPN010000002">
    <property type="protein sequence ID" value="CAB5007479.1"/>
    <property type="molecule type" value="Genomic_DNA"/>
</dbReference>
<dbReference type="InterPro" id="IPR023606">
    <property type="entry name" value="CoA-Trfase_III_dom_1_sf"/>
</dbReference>
<organism evidence="2">
    <name type="scientific">freshwater metagenome</name>
    <dbReference type="NCBI Taxonomy" id="449393"/>
    <lineage>
        <taxon>unclassified sequences</taxon>
        <taxon>metagenomes</taxon>
        <taxon>ecological metagenomes</taxon>
    </lineage>
</organism>
<reference evidence="2" key="1">
    <citation type="submission" date="2020-05" db="EMBL/GenBank/DDBJ databases">
        <authorList>
            <person name="Chiriac C."/>
            <person name="Salcher M."/>
            <person name="Ghai R."/>
            <person name="Kavagutti S V."/>
        </authorList>
    </citation>
    <scope>NUCLEOTIDE SEQUENCE</scope>
</reference>
<evidence type="ECO:0000313" key="3">
    <source>
        <dbReference type="EMBL" id="CAB5060549.1"/>
    </source>
</evidence>
<dbReference type="Gene3D" id="3.30.1540.10">
    <property type="entry name" value="formyl-coa transferase, domain 3"/>
    <property type="match status" value="1"/>
</dbReference>
<dbReference type="SUPFAM" id="SSF89796">
    <property type="entry name" value="CoA-transferase family III (CaiB/BaiF)"/>
    <property type="match status" value="1"/>
</dbReference>
<dbReference type="EMBL" id="CAFBQU010000004">
    <property type="protein sequence ID" value="CAB5060549.1"/>
    <property type="molecule type" value="Genomic_DNA"/>
</dbReference>
<dbReference type="PANTHER" id="PTHR48207">
    <property type="entry name" value="SUCCINATE--HYDROXYMETHYLGLUTARATE COA-TRANSFERASE"/>
    <property type="match status" value="1"/>
</dbReference>
<dbReference type="AlphaFoldDB" id="A0A6J7PV45"/>
<name>A0A6J7PV45_9ZZZZ</name>